<accession>A0A9P1I9W9</accession>
<dbReference type="AlphaFoldDB" id="A0A9P1I9W9"/>
<keyword evidence="2" id="KW-1185">Reference proteome</keyword>
<proteinExistence type="predicted"/>
<evidence type="ECO:0000313" key="1">
    <source>
        <dbReference type="EMBL" id="CAI5440850.1"/>
    </source>
</evidence>
<dbReference type="EMBL" id="CANHGI010000002">
    <property type="protein sequence ID" value="CAI5440850.1"/>
    <property type="molecule type" value="Genomic_DNA"/>
</dbReference>
<reference evidence="1" key="1">
    <citation type="submission" date="2022-11" db="EMBL/GenBank/DDBJ databases">
        <authorList>
            <person name="Kikuchi T."/>
        </authorList>
    </citation>
    <scope>NUCLEOTIDE SEQUENCE</scope>
    <source>
        <strain evidence="1">PS1010</strain>
    </source>
</reference>
<name>A0A9P1I9W9_9PELO</name>
<organism evidence="1 2">
    <name type="scientific">Caenorhabditis angaria</name>
    <dbReference type="NCBI Taxonomy" id="860376"/>
    <lineage>
        <taxon>Eukaryota</taxon>
        <taxon>Metazoa</taxon>
        <taxon>Ecdysozoa</taxon>
        <taxon>Nematoda</taxon>
        <taxon>Chromadorea</taxon>
        <taxon>Rhabditida</taxon>
        <taxon>Rhabditina</taxon>
        <taxon>Rhabditomorpha</taxon>
        <taxon>Rhabditoidea</taxon>
        <taxon>Rhabditidae</taxon>
        <taxon>Peloderinae</taxon>
        <taxon>Caenorhabditis</taxon>
    </lineage>
</organism>
<evidence type="ECO:0008006" key="3">
    <source>
        <dbReference type="Google" id="ProtNLM"/>
    </source>
</evidence>
<gene>
    <name evidence="1" type="ORF">CAMP_LOCUS3487</name>
</gene>
<dbReference type="Proteomes" id="UP001152747">
    <property type="component" value="Unassembled WGS sequence"/>
</dbReference>
<evidence type="ECO:0000313" key="2">
    <source>
        <dbReference type="Proteomes" id="UP001152747"/>
    </source>
</evidence>
<protein>
    <recommendedName>
        <fullName evidence="3">THAP-type domain-containing protein</fullName>
    </recommendedName>
</protein>
<sequence>MNVFNQSYFESILQKELPRQVYSCSYCKKKTYDLKEVTRIRNVNSGRELLQKWADILGENFQKNIRGLKSIAICRSHFKKTWNRHRPPNLLPVADLGNTIPEENITKSEFIRPRIKTNSSENCAYCGETKQFLQMTTVPTHEFYFNKWVAILGEEFRKNVENRGEKASAICRTHFDVQFLSRPQALLPKPMELREKKAARVKKIENKPNMLECCYCSEIRQNLTEMVETPKLTKCLLRWADVLGPTFYENFMKRKNRYICVEHLKRGSKMIFNDDIMEGFRRREKEKGFIANVVKEEEMEMDLKPDCEIEKILIEKDIKIEVEEVELREIKMEILE</sequence>
<comment type="caution">
    <text evidence="1">The sequence shown here is derived from an EMBL/GenBank/DDBJ whole genome shotgun (WGS) entry which is preliminary data.</text>
</comment>